<dbReference type="InterPro" id="IPR039564">
    <property type="entry name" value="Peptidase_C39-like"/>
</dbReference>
<sequence length="465" mass="49976">MPEEKSSQGSSPVEKGAQAANAVRGAVKTGKAIAGAAKGAAAGGPYGAVAGLVWGNRHLIGKIILITVFIMLLPVLFILMLPALIFGGLVDAFTPDDPTVPVLNDSAYITENMTDITNSVSGVLSEALEDILKEIEDDFASSTADQREIINPHENAPAYNANAFVSQFCASKNEDFESITFADMESTLRSAKGELYSYTSKEETRTRVETTVTVDSGTGKETETSTTVTEDWIVYTIVYNGEDYFADHVFHLDAEQKELSNNYAQNLSVFLGDGMFQRLPNGYEAIGSLGDIKFTDGDTEVVYFNQLDERYADKPYGTDDIGGYGCGPTAMAIVVSSLTEDIVDPVEMARWSYEHGYWASGNGSYHGLIPAAAEAWELPVEGCGKDGGQKISDALSGGKLVVALMDEGHFTNSGHFIVLRGVRNGKILVADPASYERSEQEWDLSIILDEAREGAAAGGPFWIIG</sequence>
<comment type="caution">
    <text evidence="3">The sequence shown here is derived from an EMBL/GenBank/DDBJ whole genome shotgun (WGS) entry which is preliminary data.</text>
</comment>
<keyword evidence="1" id="KW-0812">Transmembrane</keyword>
<keyword evidence="1" id="KW-1133">Transmembrane helix</keyword>
<feature type="transmembrane region" description="Helical" evidence="1">
    <location>
        <begin position="63"/>
        <end position="90"/>
    </location>
</feature>
<name>A0ABV1E072_9FIRM</name>
<dbReference type="RefSeq" id="WP_349218496.1">
    <property type="nucleotide sequence ID" value="NZ_JBBMFD010000005.1"/>
</dbReference>
<dbReference type="Pfam" id="PF13529">
    <property type="entry name" value="Peptidase_C39_2"/>
    <property type="match status" value="1"/>
</dbReference>
<dbReference type="Proteomes" id="UP001489509">
    <property type="component" value="Unassembled WGS sequence"/>
</dbReference>
<evidence type="ECO:0000259" key="2">
    <source>
        <dbReference type="Pfam" id="PF13529"/>
    </source>
</evidence>
<dbReference type="Gene3D" id="3.90.70.10">
    <property type="entry name" value="Cysteine proteinases"/>
    <property type="match status" value="1"/>
</dbReference>
<keyword evidence="4" id="KW-1185">Reference proteome</keyword>
<organism evidence="3 4">
    <name type="scientific">Solibaculum intestinale</name>
    <dbReference type="NCBI Taxonomy" id="3133165"/>
    <lineage>
        <taxon>Bacteria</taxon>
        <taxon>Bacillati</taxon>
        <taxon>Bacillota</taxon>
        <taxon>Clostridia</taxon>
        <taxon>Eubacteriales</taxon>
        <taxon>Oscillospiraceae</taxon>
        <taxon>Solibaculum</taxon>
    </lineage>
</organism>
<feature type="domain" description="Peptidase C39-like" evidence="2">
    <location>
        <begin position="300"/>
        <end position="433"/>
    </location>
</feature>
<keyword evidence="1" id="KW-0472">Membrane</keyword>
<accession>A0ABV1E072</accession>
<evidence type="ECO:0000313" key="3">
    <source>
        <dbReference type="EMBL" id="MEQ2440115.1"/>
    </source>
</evidence>
<gene>
    <name evidence="3" type="ORF">WMO26_04675</name>
</gene>
<proteinExistence type="predicted"/>
<protein>
    <submittedName>
        <fullName evidence="3">C39 family peptidase</fullName>
    </submittedName>
</protein>
<evidence type="ECO:0000313" key="4">
    <source>
        <dbReference type="Proteomes" id="UP001489509"/>
    </source>
</evidence>
<dbReference type="EMBL" id="JBBMFD010000005">
    <property type="protein sequence ID" value="MEQ2440115.1"/>
    <property type="molecule type" value="Genomic_DNA"/>
</dbReference>
<reference evidence="3 4" key="1">
    <citation type="submission" date="2024-03" db="EMBL/GenBank/DDBJ databases">
        <title>Human intestinal bacterial collection.</title>
        <authorList>
            <person name="Pauvert C."/>
            <person name="Hitch T.C.A."/>
            <person name="Clavel T."/>
        </authorList>
    </citation>
    <scope>NUCLEOTIDE SEQUENCE [LARGE SCALE GENOMIC DNA]</scope>
    <source>
        <strain evidence="3 4">CLA-JM-H44</strain>
    </source>
</reference>
<evidence type="ECO:0000256" key="1">
    <source>
        <dbReference type="SAM" id="Phobius"/>
    </source>
</evidence>